<feature type="region of interest" description="Disordered" evidence="1">
    <location>
        <begin position="68"/>
        <end position="116"/>
    </location>
</feature>
<protein>
    <recommendedName>
        <fullName evidence="4">Secreted protein</fullName>
    </recommendedName>
</protein>
<dbReference type="EMBL" id="ML734568">
    <property type="protein sequence ID" value="KAB8249932.1"/>
    <property type="molecule type" value="Genomic_DNA"/>
</dbReference>
<evidence type="ECO:0000256" key="2">
    <source>
        <dbReference type="SAM" id="SignalP"/>
    </source>
</evidence>
<name>A0A5N6H5S5_ASPFL</name>
<accession>A0A5N6H5S5</accession>
<feature type="signal peptide" evidence="2">
    <location>
        <begin position="1"/>
        <end position="16"/>
    </location>
</feature>
<feature type="compositionally biased region" description="Basic residues" evidence="1">
    <location>
        <begin position="68"/>
        <end position="86"/>
    </location>
</feature>
<organism evidence="3">
    <name type="scientific">Aspergillus flavus</name>
    <dbReference type="NCBI Taxonomy" id="5059"/>
    <lineage>
        <taxon>Eukaryota</taxon>
        <taxon>Fungi</taxon>
        <taxon>Dikarya</taxon>
        <taxon>Ascomycota</taxon>
        <taxon>Pezizomycotina</taxon>
        <taxon>Eurotiomycetes</taxon>
        <taxon>Eurotiomycetidae</taxon>
        <taxon>Eurotiales</taxon>
        <taxon>Aspergillaceae</taxon>
        <taxon>Aspergillus</taxon>
        <taxon>Aspergillus subgen. Circumdati</taxon>
    </lineage>
</organism>
<reference evidence="3" key="1">
    <citation type="submission" date="2019-04" db="EMBL/GenBank/DDBJ databases">
        <title>Friends and foes A comparative genomics study of 23 Aspergillus species from section Flavi.</title>
        <authorList>
            <consortium name="DOE Joint Genome Institute"/>
            <person name="Kjaerbolling I."/>
            <person name="Vesth T."/>
            <person name="Frisvad J.C."/>
            <person name="Nybo J.L."/>
            <person name="Theobald S."/>
            <person name="Kildgaard S."/>
            <person name="Isbrandt T."/>
            <person name="Kuo A."/>
            <person name="Sato A."/>
            <person name="Lyhne E.K."/>
            <person name="Kogle M.E."/>
            <person name="Wiebenga A."/>
            <person name="Kun R.S."/>
            <person name="Lubbers R.J."/>
            <person name="Makela M.R."/>
            <person name="Barry K."/>
            <person name="Chovatia M."/>
            <person name="Clum A."/>
            <person name="Daum C."/>
            <person name="Haridas S."/>
            <person name="He G."/>
            <person name="LaButti K."/>
            <person name="Lipzen A."/>
            <person name="Mondo S."/>
            <person name="Riley R."/>
            <person name="Salamov A."/>
            <person name="Simmons B.A."/>
            <person name="Magnuson J.K."/>
            <person name="Henrissat B."/>
            <person name="Mortensen U.H."/>
            <person name="Larsen T.O."/>
            <person name="Devries R.P."/>
            <person name="Grigoriev I.V."/>
            <person name="Machida M."/>
            <person name="Baker S.E."/>
            <person name="Andersen M.R."/>
        </authorList>
    </citation>
    <scope>NUCLEOTIDE SEQUENCE [LARGE SCALE GENOMIC DNA]</scope>
    <source>
        <strain evidence="3">CBS 121.62</strain>
    </source>
</reference>
<evidence type="ECO:0000256" key="1">
    <source>
        <dbReference type="SAM" id="MobiDB-lite"/>
    </source>
</evidence>
<proteinExistence type="predicted"/>
<dbReference type="AlphaFoldDB" id="A0A5N6H5S5"/>
<sequence>MVSCMFVVSIPAVCVGVLHVVMFDEEMCAHRDIPLHSLIIQRIISARFVFLYDGSRLSSHVIYHSRKNISKSTHRKNKKVNRKISRPKQQNIYTKPPTHRDEPNSEGCKSLKINTA</sequence>
<evidence type="ECO:0008006" key="4">
    <source>
        <dbReference type="Google" id="ProtNLM"/>
    </source>
</evidence>
<keyword evidence="2" id="KW-0732">Signal</keyword>
<dbReference type="Proteomes" id="UP000325434">
    <property type="component" value="Unassembled WGS sequence"/>
</dbReference>
<feature type="chain" id="PRO_5024894313" description="Secreted protein" evidence="2">
    <location>
        <begin position="17"/>
        <end position="116"/>
    </location>
</feature>
<gene>
    <name evidence="3" type="ORF">BDV35DRAFT_114992</name>
</gene>
<evidence type="ECO:0000313" key="3">
    <source>
        <dbReference type="EMBL" id="KAB8249932.1"/>
    </source>
</evidence>